<dbReference type="GO" id="GO:0004527">
    <property type="term" value="F:exonuclease activity"/>
    <property type="evidence" value="ECO:0007669"/>
    <property type="project" value="UniProtKB-KW"/>
</dbReference>
<dbReference type="STRING" id="283786.SAMN04487990_12322"/>
<keyword evidence="1" id="KW-1133">Transmembrane helix</keyword>
<name>A0A1H4D0K1_BIZPA</name>
<keyword evidence="3" id="KW-0255">Endonuclease</keyword>
<dbReference type="InterPro" id="IPR051916">
    <property type="entry name" value="GPI-anchor_lipid_remodeler"/>
</dbReference>
<keyword evidence="4" id="KW-1185">Reference proteome</keyword>
<dbReference type="SUPFAM" id="SSF56219">
    <property type="entry name" value="DNase I-like"/>
    <property type="match status" value="1"/>
</dbReference>
<dbReference type="Gene3D" id="3.60.10.10">
    <property type="entry name" value="Endonuclease/exonuclease/phosphatase"/>
    <property type="match status" value="1"/>
</dbReference>
<dbReference type="InterPro" id="IPR005135">
    <property type="entry name" value="Endo/exonuclease/phosphatase"/>
</dbReference>
<evidence type="ECO:0000256" key="1">
    <source>
        <dbReference type="SAM" id="Phobius"/>
    </source>
</evidence>
<dbReference type="GO" id="GO:0004519">
    <property type="term" value="F:endonuclease activity"/>
    <property type="evidence" value="ECO:0007669"/>
    <property type="project" value="UniProtKB-KW"/>
</dbReference>
<protein>
    <submittedName>
        <fullName evidence="3">Metal-dependent hydrolase, endonuclease/exonuclease/phosphatase family</fullName>
    </submittedName>
</protein>
<accession>A0A1H4D0K1</accession>
<reference evidence="3 4" key="1">
    <citation type="submission" date="2016-10" db="EMBL/GenBank/DDBJ databases">
        <authorList>
            <person name="de Groot N.N."/>
        </authorList>
    </citation>
    <scope>NUCLEOTIDE SEQUENCE [LARGE SCALE GENOMIC DNA]</scope>
    <source>
        <strain evidence="3 4">DSM 23842</strain>
    </source>
</reference>
<feature type="domain" description="Endonuclease/exonuclease/phosphatase" evidence="2">
    <location>
        <begin position="104"/>
        <end position="330"/>
    </location>
</feature>
<dbReference type="Pfam" id="PF03372">
    <property type="entry name" value="Exo_endo_phos"/>
    <property type="match status" value="1"/>
</dbReference>
<evidence type="ECO:0000313" key="3">
    <source>
        <dbReference type="EMBL" id="SEA65862.1"/>
    </source>
</evidence>
<dbReference type="RefSeq" id="WP_092136443.1">
    <property type="nucleotide sequence ID" value="NZ_FNQK01000023.1"/>
</dbReference>
<feature type="transmembrane region" description="Helical" evidence="1">
    <location>
        <begin position="12"/>
        <end position="31"/>
    </location>
</feature>
<keyword evidence="1" id="KW-0812">Transmembrane</keyword>
<dbReference type="GO" id="GO:0006506">
    <property type="term" value="P:GPI anchor biosynthetic process"/>
    <property type="evidence" value="ECO:0007669"/>
    <property type="project" value="TreeGrafter"/>
</dbReference>
<keyword evidence="3" id="KW-0269">Exonuclease</keyword>
<feature type="transmembrane region" description="Helical" evidence="1">
    <location>
        <begin position="37"/>
        <end position="61"/>
    </location>
</feature>
<dbReference type="PANTHER" id="PTHR14859:SF15">
    <property type="entry name" value="ENDONUCLEASE_EXONUCLEASE_PHOSPHATASE DOMAIN-CONTAINING PROTEIN"/>
    <property type="match status" value="1"/>
</dbReference>
<dbReference type="PANTHER" id="PTHR14859">
    <property type="entry name" value="CALCOFLUOR WHITE HYPERSENSITIVE PROTEIN PRECURSOR"/>
    <property type="match status" value="1"/>
</dbReference>
<keyword evidence="3" id="KW-0540">Nuclease</keyword>
<dbReference type="GO" id="GO:0016020">
    <property type="term" value="C:membrane"/>
    <property type="evidence" value="ECO:0007669"/>
    <property type="project" value="GOC"/>
</dbReference>
<keyword evidence="3" id="KW-0378">Hydrolase</keyword>
<sequence>MKNLRFFEKIVFFFNSIAAFLLLLSYILPLLPPKTFASFSVLSLGVPILIVINALFLLYWLVKIKKQLLLSLVVLVVGYLSFGSLYKFSESNSNIPEEAISVMNYNVRLFNLYQWIPEKGIESKIEEFIKKEAPDVLLMQEYHPHKNVDLSFFKYKFEKLSGNKTKYGQAIFSQYPIINSGSVEFPNTSNNAIYADVVKGKDTLRFYNIHLQSLRIDPNLEKLTEDDAQRLFKGVGNTFKRQQFQAELFRLHKNKSPYKTVVGSDLNNTAFSYAYKEIKDNLVDNFKAAGNGFGRTYHFKFFPIRIDFILTDPEFTVNSFKTYDVLYSDHYPIMSKISLSNKED</sequence>
<keyword evidence="1" id="KW-0472">Membrane</keyword>
<evidence type="ECO:0000259" key="2">
    <source>
        <dbReference type="Pfam" id="PF03372"/>
    </source>
</evidence>
<dbReference type="OrthoDB" id="635146at2"/>
<dbReference type="Proteomes" id="UP000198846">
    <property type="component" value="Unassembled WGS sequence"/>
</dbReference>
<proteinExistence type="predicted"/>
<evidence type="ECO:0000313" key="4">
    <source>
        <dbReference type="Proteomes" id="UP000198846"/>
    </source>
</evidence>
<dbReference type="EMBL" id="FNQK01000023">
    <property type="protein sequence ID" value="SEA65862.1"/>
    <property type="molecule type" value="Genomic_DNA"/>
</dbReference>
<dbReference type="InterPro" id="IPR036691">
    <property type="entry name" value="Endo/exonu/phosph_ase_sf"/>
</dbReference>
<organism evidence="3 4">
    <name type="scientific">Bizionia paragorgiae</name>
    <dbReference type="NCBI Taxonomy" id="283786"/>
    <lineage>
        <taxon>Bacteria</taxon>
        <taxon>Pseudomonadati</taxon>
        <taxon>Bacteroidota</taxon>
        <taxon>Flavobacteriia</taxon>
        <taxon>Flavobacteriales</taxon>
        <taxon>Flavobacteriaceae</taxon>
        <taxon>Bizionia</taxon>
    </lineage>
</organism>
<dbReference type="AlphaFoldDB" id="A0A1H4D0K1"/>
<gene>
    <name evidence="3" type="ORF">SAMN04487990_12322</name>
</gene>
<feature type="transmembrane region" description="Helical" evidence="1">
    <location>
        <begin position="68"/>
        <end position="86"/>
    </location>
</feature>
<dbReference type="CDD" id="cd09084">
    <property type="entry name" value="EEP-2"/>
    <property type="match status" value="1"/>
</dbReference>